<dbReference type="AlphaFoldDB" id="A0A7X5UM64"/>
<sequence length="188" mass="18967">MGRPDATLVGIKVGTGIGAGLVIAGRAHRGETGAAGEIGHMRVEGRDRRCSCGRRGCVAAEASGHALSRLLRPVGVRSVDDVVSRVAEGQRQAVRAVTEAGRLVGAVLTTVVTILNPRYVRFGGAIGVLEPFLAGVRATVEARASAGVLNGLDIGASQLGENGAFAGLACLVADELLAPPAVDALCGP</sequence>
<keyword evidence="3" id="KW-1185">Reference proteome</keyword>
<dbReference type="Gene3D" id="3.30.420.40">
    <property type="match status" value="1"/>
</dbReference>
<dbReference type="PROSITE" id="PS01125">
    <property type="entry name" value="ROK"/>
    <property type="match status" value="1"/>
</dbReference>
<comment type="caution">
    <text evidence="2">The sequence shown here is derived from an EMBL/GenBank/DDBJ whole genome shotgun (WGS) entry which is preliminary data.</text>
</comment>
<proteinExistence type="inferred from homology"/>
<dbReference type="InterPro" id="IPR000600">
    <property type="entry name" value="ROK"/>
</dbReference>
<dbReference type="GO" id="GO:0016301">
    <property type="term" value="F:kinase activity"/>
    <property type="evidence" value="ECO:0007669"/>
    <property type="project" value="UniProtKB-KW"/>
</dbReference>
<dbReference type="PANTHER" id="PTHR18964:SF173">
    <property type="entry name" value="GLUCOKINASE"/>
    <property type="match status" value="1"/>
</dbReference>
<evidence type="ECO:0000256" key="1">
    <source>
        <dbReference type="ARBA" id="ARBA00006479"/>
    </source>
</evidence>
<dbReference type="InterPro" id="IPR043129">
    <property type="entry name" value="ATPase_NBD"/>
</dbReference>
<comment type="similarity">
    <text evidence="1">Belongs to the ROK (NagC/XylR) family.</text>
</comment>
<dbReference type="Pfam" id="PF00480">
    <property type="entry name" value="ROK"/>
    <property type="match status" value="1"/>
</dbReference>
<protein>
    <submittedName>
        <fullName evidence="2">Putative NBD/HSP70 family sugar kinase</fullName>
    </submittedName>
</protein>
<dbReference type="PANTHER" id="PTHR18964">
    <property type="entry name" value="ROK (REPRESSOR, ORF, KINASE) FAMILY"/>
    <property type="match status" value="1"/>
</dbReference>
<reference evidence="2 3" key="1">
    <citation type="submission" date="2020-03" db="EMBL/GenBank/DDBJ databases">
        <title>Sequencing the genomes of 1000 actinobacteria strains.</title>
        <authorList>
            <person name="Klenk H.-P."/>
        </authorList>
    </citation>
    <scope>NUCLEOTIDE SEQUENCE [LARGE SCALE GENOMIC DNA]</scope>
    <source>
        <strain evidence="2 3">DSM 45685</strain>
    </source>
</reference>
<evidence type="ECO:0000313" key="2">
    <source>
        <dbReference type="EMBL" id="NIJ10229.1"/>
    </source>
</evidence>
<organism evidence="2 3">
    <name type="scientific">Saccharomonospora amisosensis</name>
    <dbReference type="NCBI Taxonomy" id="1128677"/>
    <lineage>
        <taxon>Bacteria</taxon>
        <taxon>Bacillati</taxon>
        <taxon>Actinomycetota</taxon>
        <taxon>Actinomycetes</taxon>
        <taxon>Pseudonocardiales</taxon>
        <taxon>Pseudonocardiaceae</taxon>
        <taxon>Saccharomonospora</taxon>
    </lineage>
</organism>
<name>A0A7X5UM64_9PSEU</name>
<dbReference type="Proteomes" id="UP000545493">
    <property type="component" value="Unassembled WGS sequence"/>
</dbReference>
<accession>A0A7X5UM64</accession>
<keyword evidence="2" id="KW-0418">Kinase</keyword>
<evidence type="ECO:0000313" key="3">
    <source>
        <dbReference type="Proteomes" id="UP000545493"/>
    </source>
</evidence>
<keyword evidence="2" id="KW-0808">Transferase</keyword>
<dbReference type="SUPFAM" id="SSF53067">
    <property type="entry name" value="Actin-like ATPase domain"/>
    <property type="match status" value="1"/>
</dbReference>
<dbReference type="EMBL" id="JAAOYM010000001">
    <property type="protein sequence ID" value="NIJ10229.1"/>
    <property type="molecule type" value="Genomic_DNA"/>
</dbReference>
<dbReference type="InterPro" id="IPR049874">
    <property type="entry name" value="ROK_cs"/>
</dbReference>
<gene>
    <name evidence="2" type="ORF">FHU38_000573</name>
</gene>